<evidence type="ECO:0000313" key="2">
    <source>
        <dbReference type="Proteomes" id="UP000006410"/>
    </source>
</evidence>
<evidence type="ECO:0000313" key="1">
    <source>
        <dbReference type="EMBL" id="EIJ24741.1"/>
    </source>
</evidence>
<reference evidence="1 2" key="1">
    <citation type="journal article" date="2013" name="Genome Announc.">
        <title>Draft Genome Sequences of Two Pairs of Human Intestinal Bifidobacterium longum subsp. longum Strains, 44B and 1-6B and 35B and 2-2B, Consecutively Isolated from Two Children after a 5-Year Time Period.</title>
        <authorList>
            <person name="Shkoporov A.N."/>
            <person name="Efimov B.A."/>
            <person name="Khokhlova E.V."/>
            <person name="Chaplin A.V."/>
            <person name="Kafarskaya L.I."/>
            <person name="Durkin A.S."/>
            <person name="McCorrison J."/>
            <person name="Torralba M."/>
            <person name="Gillis M."/>
            <person name="Sutton G."/>
            <person name="Weibel D.B."/>
            <person name="Nelson K.E."/>
            <person name="Smeianov V.V."/>
        </authorList>
    </citation>
    <scope>NUCLEOTIDE SEQUENCE [LARGE SCALE GENOMIC DNA]</scope>
    <source>
        <strain evidence="1 2">1-6B</strain>
    </source>
</reference>
<gene>
    <name evidence="1" type="ORF">HMPREF1313_2506</name>
</gene>
<sequence length="181" mass="19731">MTARGICYQSTYVRGLTPPSCGRCVILAGQPCGKTPFERHPRCDCIAVYTGLKAPANACTSPSEYLDSLDEGQLAKVLGGRANARAYTDGADLNQLVNAQRGIRTAQIDGLNIKYTTEGTTRHGLAASRMIDSGYAKEFVKNGGRYTKVDRPRLMPETIYARCGDDHAKALGMLYKYGWIL</sequence>
<accession>A0AA87IEV8</accession>
<dbReference type="AlphaFoldDB" id="A0AA87IEV8"/>
<organism evidence="1 2">
    <name type="scientific">Bifidobacterium longum subsp. longum 1-6B</name>
    <dbReference type="NCBI Taxonomy" id="1161744"/>
    <lineage>
        <taxon>Bacteria</taxon>
        <taxon>Bacillati</taxon>
        <taxon>Actinomycetota</taxon>
        <taxon>Actinomycetes</taxon>
        <taxon>Bifidobacteriales</taxon>
        <taxon>Bifidobacteriaceae</taxon>
        <taxon>Bifidobacterium</taxon>
    </lineage>
</organism>
<dbReference type="Proteomes" id="UP000006410">
    <property type="component" value="Unassembled WGS sequence"/>
</dbReference>
<dbReference type="EMBL" id="AJTF01000100">
    <property type="protein sequence ID" value="EIJ24741.1"/>
    <property type="molecule type" value="Genomic_DNA"/>
</dbReference>
<comment type="caution">
    <text evidence="1">The sequence shown here is derived from an EMBL/GenBank/DDBJ whole genome shotgun (WGS) entry which is preliminary data.</text>
</comment>
<proteinExistence type="predicted"/>
<name>A0AA87IEV8_BIFLL</name>
<protein>
    <submittedName>
        <fullName evidence="1">Uncharacterized protein</fullName>
    </submittedName>
</protein>